<evidence type="ECO:0000313" key="8">
    <source>
        <dbReference type="Proteomes" id="UP000712600"/>
    </source>
</evidence>
<feature type="compositionally biased region" description="Pro residues" evidence="4">
    <location>
        <begin position="172"/>
        <end position="184"/>
    </location>
</feature>
<dbReference type="Gene3D" id="1.20.140.40">
    <property type="entry name" value="Invertase/pectin methylesterase inhibitor family protein"/>
    <property type="match status" value="1"/>
</dbReference>
<dbReference type="PANTHER" id="PTHR36710">
    <property type="entry name" value="PECTINESTERASE INHIBITOR-LIKE"/>
    <property type="match status" value="1"/>
</dbReference>
<dbReference type="Proteomes" id="UP000712600">
    <property type="component" value="Unassembled WGS sequence"/>
</dbReference>
<comment type="similarity">
    <text evidence="3">Belongs to the PMEI family.</text>
</comment>
<dbReference type="EMBL" id="QGKX02000088">
    <property type="protein sequence ID" value="KAF3583768.1"/>
    <property type="molecule type" value="Genomic_DNA"/>
</dbReference>
<evidence type="ECO:0000256" key="2">
    <source>
        <dbReference type="ARBA" id="ARBA00023157"/>
    </source>
</evidence>
<sequence>MKMYRILLIFLATTLVCSVAEANTQQTVNEICKQTIDIKFCNGILAKATSPSLKDLLNVTVTEAQRISDDTYFFISTILLNAGNQRPVVQKCVDAYAVLNSSFTDALSLFNSGRYAEIITLMVNISSEDVICETDFNVPGYNINPMIEKNRETKVFVAMEKIIGDTSLVAPLPQPEVEAPPSPPTGNLDSISSLKSLLTCNPKKYGKSSLHNEPEAKKTSPLRRTKQSSVSVKSSSQATSHEKVKPSGVANSGKPWSSVVDSSVDLPYKPSSTVTSSKKTFDPVTFLENMSKSLACAVWSEPQRSNLTKTPENVSVMRRMKIVLSKQELEKLLQVGSFHEMVYQNLEKQTLLSDDDTLQCNTGWRSTLDSIAES</sequence>
<dbReference type="InterPro" id="IPR006501">
    <property type="entry name" value="Pectinesterase_inhib_dom"/>
</dbReference>
<dbReference type="InterPro" id="IPR052421">
    <property type="entry name" value="PCW_Enzyme_Inhibitor"/>
</dbReference>
<feature type="signal peptide" evidence="5">
    <location>
        <begin position="1"/>
        <end position="22"/>
    </location>
</feature>
<organism evidence="7 8">
    <name type="scientific">Brassica cretica</name>
    <name type="common">Mustard</name>
    <dbReference type="NCBI Taxonomy" id="69181"/>
    <lineage>
        <taxon>Eukaryota</taxon>
        <taxon>Viridiplantae</taxon>
        <taxon>Streptophyta</taxon>
        <taxon>Embryophyta</taxon>
        <taxon>Tracheophyta</taxon>
        <taxon>Spermatophyta</taxon>
        <taxon>Magnoliopsida</taxon>
        <taxon>eudicotyledons</taxon>
        <taxon>Gunneridae</taxon>
        <taxon>Pentapetalae</taxon>
        <taxon>rosids</taxon>
        <taxon>malvids</taxon>
        <taxon>Brassicales</taxon>
        <taxon>Brassicaceae</taxon>
        <taxon>Brassiceae</taxon>
        <taxon>Brassica</taxon>
    </lineage>
</organism>
<keyword evidence="2" id="KW-1015">Disulfide bond</keyword>
<dbReference type="Pfam" id="PF04043">
    <property type="entry name" value="PMEI"/>
    <property type="match status" value="1"/>
</dbReference>
<evidence type="ECO:0000256" key="5">
    <source>
        <dbReference type="SAM" id="SignalP"/>
    </source>
</evidence>
<feature type="compositionally biased region" description="Low complexity" evidence="4">
    <location>
        <begin position="227"/>
        <end position="237"/>
    </location>
</feature>
<evidence type="ECO:0000313" key="7">
    <source>
        <dbReference type="EMBL" id="KAF3583768.1"/>
    </source>
</evidence>
<feature type="region of interest" description="Disordered" evidence="4">
    <location>
        <begin position="204"/>
        <end position="256"/>
    </location>
</feature>
<comment type="caution">
    <text evidence="7">The sequence shown here is derived from an EMBL/GenBank/DDBJ whole genome shotgun (WGS) entry which is preliminary data.</text>
</comment>
<dbReference type="InterPro" id="IPR035513">
    <property type="entry name" value="Invertase/methylesterase_inhib"/>
</dbReference>
<dbReference type="GO" id="GO:0004857">
    <property type="term" value="F:enzyme inhibitor activity"/>
    <property type="evidence" value="ECO:0007669"/>
    <property type="project" value="InterPro"/>
</dbReference>
<proteinExistence type="inferred from homology"/>
<gene>
    <name evidence="7" type="ORF">F2Q69_00026167</name>
</gene>
<dbReference type="AlphaFoldDB" id="A0A8S9RTN6"/>
<dbReference type="PANTHER" id="PTHR36710:SF5">
    <property type="entry name" value="PECTINESTERASE INHIBITOR DOMAIN-CONTAINING PROTEIN"/>
    <property type="match status" value="1"/>
</dbReference>
<reference evidence="7" key="1">
    <citation type="submission" date="2019-12" db="EMBL/GenBank/DDBJ databases">
        <title>Genome sequencing and annotation of Brassica cretica.</title>
        <authorList>
            <person name="Studholme D.J."/>
            <person name="Sarris P."/>
        </authorList>
    </citation>
    <scope>NUCLEOTIDE SEQUENCE</scope>
    <source>
        <strain evidence="7">PFS-109/04</strain>
        <tissue evidence="7">Leaf</tissue>
    </source>
</reference>
<dbReference type="NCBIfam" id="TIGR01614">
    <property type="entry name" value="PME_inhib"/>
    <property type="match status" value="1"/>
</dbReference>
<keyword evidence="1 5" id="KW-0732">Signal</keyword>
<accession>A0A8S9RTN6</accession>
<dbReference type="SMART" id="SM00856">
    <property type="entry name" value="PMEI"/>
    <property type="match status" value="1"/>
</dbReference>
<name>A0A8S9RTN6_BRACR</name>
<feature type="region of interest" description="Disordered" evidence="4">
    <location>
        <begin position="172"/>
        <end position="191"/>
    </location>
</feature>
<evidence type="ECO:0000256" key="1">
    <source>
        <dbReference type="ARBA" id="ARBA00022729"/>
    </source>
</evidence>
<protein>
    <recommendedName>
        <fullName evidence="6">Pectinesterase inhibitor domain-containing protein</fullName>
    </recommendedName>
</protein>
<evidence type="ECO:0000259" key="6">
    <source>
        <dbReference type="SMART" id="SM00856"/>
    </source>
</evidence>
<evidence type="ECO:0000256" key="4">
    <source>
        <dbReference type="SAM" id="MobiDB-lite"/>
    </source>
</evidence>
<feature type="domain" description="Pectinesterase inhibitor" evidence="6">
    <location>
        <begin position="23"/>
        <end position="163"/>
    </location>
</feature>
<feature type="chain" id="PRO_5035766590" description="Pectinesterase inhibitor domain-containing protein" evidence="5">
    <location>
        <begin position="23"/>
        <end position="374"/>
    </location>
</feature>
<evidence type="ECO:0000256" key="3">
    <source>
        <dbReference type="ARBA" id="ARBA00038471"/>
    </source>
</evidence>
<dbReference type="SUPFAM" id="SSF101148">
    <property type="entry name" value="Plant invertase/pectin methylesterase inhibitor"/>
    <property type="match status" value="1"/>
</dbReference>